<evidence type="ECO:0000256" key="1">
    <source>
        <dbReference type="ARBA" id="ARBA00023172"/>
    </source>
</evidence>
<organism evidence="3 4">
    <name type="scientific">Paenibacillus jilunlii</name>
    <dbReference type="NCBI Taxonomy" id="682956"/>
    <lineage>
        <taxon>Bacteria</taxon>
        <taxon>Bacillati</taxon>
        <taxon>Bacillota</taxon>
        <taxon>Bacilli</taxon>
        <taxon>Bacillales</taxon>
        <taxon>Paenibacillaceae</taxon>
        <taxon>Paenibacillus</taxon>
    </lineage>
</organism>
<dbReference type="InterPro" id="IPR002104">
    <property type="entry name" value="Integrase_catalytic"/>
</dbReference>
<feature type="domain" description="Tyr recombinase" evidence="2">
    <location>
        <begin position="1"/>
        <end position="115"/>
    </location>
</feature>
<accession>A0ABR5SS34</accession>
<dbReference type="InterPro" id="IPR011010">
    <property type="entry name" value="DNA_brk_join_enz"/>
</dbReference>
<protein>
    <recommendedName>
        <fullName evidence="2">Tyr recombinase domain-containing protein</fullName>
    </recommendedName>
</protein>
<proteinExistence type="predicted"/>
<evidence type="ECO:0000313" key="3">
    <source>
        <dbReference type="EMBL" id="KWX73545.1"/>
    </source>
</evidence>
<evidence type="ECO:0000259" key="2">
    <source>
        <dbReference type="PROSITE" id="PS51898"/>
    </source>
</evidence>
<keyword evidence="4" id="KW-1185">Reference proteome</keyword>
<dbReference type="InterPro" id="IPR013762">
    <property type="entry name" value="Integrase-like_cat_sf"/>
</dbReference>
<comment type="caution">
    <text evidence="3">The sequence shown here is derived from an EMBL/GenBank/DDBJ whole genome shotgun (WGS) entry which is preliminary data.</text>
</comment>
<name>A0ABR5SS34_9BACL</name>
<dbReference type="RefSeq" id="WP_062524245.1">
    <property type="nucleotide sequence ID" value="NZ_CP048429.1"/>
</dbReference>
<dbReference type="Gene3D" id="1.10.443.10">
    <property type="entry name" value="Intergrase catalytic core"/>
    <property type="match status" value="1"/>
</dbReference>
<dbReference type="PROSITE" id="PS51898">
    <property type="entry name" value="TYR_RECOMBINASE"/>
    <property type="match status" value="1"/>
</dbReference>
<dbReference type="Proteomes" id="UP000070252">
    <property type="component" value="Unassembled WGS sequence"/>
</dbReference>
<sequence length="131" mass="15393">MRYQVKLKKYVVEELRNYKVIQNKNYNEDIDLVIVNDIGKPLHPRSLSGSYGNLIKKLNWDRIRFHDLRHVHATLLLKIGEHPKVVAKRLGHSNTKMTMDIYSQVTSNMLKDLLFGLKSSYKGIIVFWKVQ</sequence>
<dbReference type="EMBL" id="LIPY01000117">
    <property type="protein sequence ID" value="KWX73545.1"/>
    <property type="molecule type" value="Genomic_DNA"/>
</dbReference>
<reference evidence="3 4" key="1">
    <citation type="submission" date="2015-08" db="EMBL/GenBank/DDBJ databases">
        <title>Genome of Paenibacillus jilunlii.</title>
        <authorList>
            <person name="Sant'Anna F.H."/>
            <person name="Ambrosini A."/>
            <person name="Souza R."/>
            <person name="Bach E."/>
            <person name="Fernandes G."/>
            <person name="Balsanelli E."/>
            <person name="Baura V.A."/>
            <person name="Pedrosa F.O."/>
            <person name="Souza E.M."/>
            <person name="Passaglia L."/>
        </authorList>
    </citation>
    <scope>NUCLEOTIDE SEQUENCE [LARGE SCALE GENOMIC DNA]</scope>
    <source>
        <strain evidence="3 4">DSM 23019</strain>
    </source>
</reference>
<dbReference type="Pfam" id="PF00589">
    <property type="entry name" value="Phage_integrase"/>
    <property type="match status" value="1"/>
</dbReference>
<keyword evidence="1" id="KW-0233">DNA recombination</keyword>
<gene>
    <name evidence="3" type="ORF">AML91_17885</name>
</gene>
<dbReference type="SUPFAM" id="SSF56349">
    <property type="entry name" value="DNA breaking-rejoining enzymes"/>
    <property type="match status" value="1"/>
</dbReference>
<evidence type="ECO:0000313" key="4">
    <source>
        <dbReference type="Proteomes" id="UP000070252"/>
    </source>
</evidence>